<dbReference type="EMBL" id="WBUI01000014">
    <property type="protein sequence ID" value="KAB2931380.1"/>
    <property type="molecule type" value="Genomic_DNA"/>
</dbReference>
<evidence type="ECO:0000256" key="1">
    <source>
        <dbReference type="ARBA" id="ARBA00022737"/>
    </source>
</evidence>
<sequence length="274" mass="30700">MKTMSEQGVKLGWSFLTAEIEEDALLLDCRGEEAFAVSTIRGAYSAASIRKAHGSGPNSMLKLSGFVKSIQKLAEDKKSVLIFDEGMGMFAGKMAWVLKSAGMKNVMILGRRFSDLDSSDLGPGKEVLLEQELKSPINFRGIVPISHVQTNLTRVQLVDVRSPEEYEGILPRLVTPEPGSRCGRIPGSVNYDWRLIYDEAGNIRSRVEVGRELRAAGLIPERPTILYDFNGARASMMAFLFQECNYRHVEVFLGSWMEWRKTRLPAQNARIWNP</sequence>
<keyword evidence="3" id="KW-0808">Transferase</keyword>
<keyword evidence="1" id="KW-0677">Repeat</keyword>
<protein>
    <submittedName>
        <fullName evidence="3">Thiosulfate sulfurtransferase</fullName>
    </submittedName>
</protein>
<dbReference type="Gene3D" id="3.40.250.10">
    <property type="entry name" value="Rhodanese-like domain"/>
    <property type="match status" value="2"/>
</dbReference>
<dbReference type="InterPro" id="IPR001763">
    <property type="entry name" value="Rhodanese-like_dom"/>
</dbReference>
<evidence type="ECO:0000313" key="4">
    <source>
        <dbReference type="Proteomes" id="UP000460298"/>
    </source>
</evidence>
<evidence type="ECO:0000313" key="3">
    <source>
        <dbReference type="EMBL" id="KAB2931380.1"/>
    </source>
</evidence>
<dbReference type="SUPFAM" id="SSF52821">
    <property type="entry name" value="Rhodanese/Cell cycle control phosphatase"/>
    <property type="match status" value="2"/>
</dbReference>
<comment type="caution">
    <text evidence="3">The sequence shown here is derived from an EMBL/GenBank/DDBJ whole genome shotgun (WGS) entry which is preliminary data.</text>
</comment>
<dbReference type="Pfam" id="PF00581">
    <property type="entry name" value="Rhodanese"/>
    <property type="match status" value="2"/>
</dbReference>
<evidence type="ECO:0000259" key="2">
    <source>
        <dbReference type="PROSITE" id="PS50206"/>
    </source>
</evidence>
<name>A0A833H132_9LEPT</name>
<gene>
    <name evidence="3" type="ORF">F9K24_14160</name>
</gene>
<dbReference type="GO" id="GO:0016740">
    <property type="term" value="F:transferase activity"/>
    <property type="evidence" value="ECO:0007669"/>
    <property type="project" value="UniProtKB-KW"/>
</dbReference>
<accession>A0A833H132</accession>
<dbReference type="PANTHER" id="PTHR43855">
    <property type="entry name" value="THIOSULFATE SULFURTRANSFERASE"/>
    <property type="match status" value="1"/>
</dbReference>
<dbReference type="PROSITE" id="PS50206">
    <property type="entry name" value="RHODANESE_3"/>
    <property type="match status" value="2"/>
</dbReference>
<feature type="domain" description="Rhodanese" evidence="2">
    <location>
        <begin position="151"/>
        <end position="268"/>
    </location>
</feature>
<proteinExistence type="predicted"/>
<feature type="domain" description="Rhodanese" evidence="2">
    <location>
        <begin position="20"/>
        <end position="109"/>
    </location>
</feature>
<reference evidence="3 4" key="1">
    <citation type="submission" date="2019-10" db="EMBL/GenBank/DDBJ databases">
        <title>Extracellular Electron Transfer in a Candidatus Methanoperedens spp. Enrichment Culture.</title>
        <authorList>
            <person name="Berger S."/>
            <person name="Rangel Shaw D."/>
            <person name="Berben T."/>
            <person name="In 'T Zandt M."/>
            <person name="Frank J."/>
            <person name="Reimann J."/>
            <person name="Jetten M.S.M."/>
            <person name="Welte C.U."/>
        </authorList>
    </citation>
    <scope>NUCLEOTIDE SEQUENCE [LARGE SCALE GENOMIC DNA]</scope>
    <source>
        <strain evidence="3">SB12</strain>
    </source>
</reference>
<dbReference type="AlphaFoldDB" id="A0A833H132"/>
<dbReference type="PANTHER" id="PTHR43855:SF1">
    <property type="entry name" value="THIOSULFATE SULFURTRANSFERASE"/>
    <property type="match status" value="1"/>
</dbReference>
<dbReference type="InterPro" id="IPR051126">
    <property type="entry name" value="Thiosulfate_sulfurtransferase"/>
</dbReference>
<dbReference type="CDD" id="cd01449">
    <property type="entry name" value="TST_Repeat_2"/>
    <property type="match status" value="1"/>
</dbReference>
<dbReference type="Proteomes" id="UP000460298">
    <property type="component" value="Unassembled WGS sequence"/>
</dbReference>
<dbReference type="SMART" id="SM00450">
    <property type="entry name" value="RHOD"/>
    <property type="match status" value="2"/>
</dbReference>
<dbReference type="InterPro" id="IPR036873">
    <property type="entry name" value="Rhodanese-like_dom_sf"/>
</dbReference>
<organism evidence="3 4">
    <name type="scientific">Leptonema illini</name>
    <dbReference type="NCBI Taxonomy" id="183"/>
    <lineage>
        <taxon>Bacteria</taxon>
        <taxon>Pseudomonadati</taxon>
        <taxon>Spirochaetota</taxon>
        <taxon>Spirochaetia</taxon>
        <taxon>Leptospirales</taxon>
        <taxon>Leptospiraceae</taxon>
        <taxon>Leptonema</taxon>
    </lineage>
</organism>